<evidence type="ECO:0000259" key="2">
    <source>
        <dbReference type="PROSITE" id="PS51371"/>
    </source>
</evidence>
<reference evidence="3 4" key="1">
    <citation type="submission" date="2024-09" db="EMBL/GenBank/DDBJ databases">
        <title>Laminarin stimulates single cell rates of sulfate reduction while oxygen inhibits transcriptomic activity in coastal marine sediment.</title>
        <authorList>
            <person name="Lindsay M."/>
            <person name="Orcutt B."/>
            <person name="Emerson D."/>
            <person name="Stepanauskas R."/>
            <person name="D'Angelo T."/>
        </authorList>
    </citation>
    <scope>NUCLEOTIDE SEQUENCE [LARGE SCALE GENOMIC DNA]</scope>
    <source>
        <strain evidence="3">SAG AM-311-K15</strain>
    </source>
</reference>
<proteinExistence type="predicted"/>
<dbReference type="Pfam" id="PF00571">
    <property type="entry name" value="CBS"/>
    <property type="match status" value="1"/>
</dbReference>
<keyword evidence="1" id="KW-0129">CBS domain</keyword>
<gene>
    <name evidence="3" type="ORF">ACFL27_03955</name>
</gene>
<keyword evidence="4" id="KW-1185">Reference proteome</keyword>
<evidence type="ECO:0000313" key="3">
    <source>
        <dbReference type="EMBL" id="MFC1849343.1"/>
    </source>
</evidence>
<name>A0ABV6YTC3_UNCC1</name>
<comment type="caution">
    <text evidence="3">The sequence shown here is derived from an EMBL/GenBank/DDBJ whole genome shotgun (WGS) entry which is preliminary data.</text>
</comment>
<organism evidence="3 4">
    <name type="scientific">candidate division CSSED10-310 bacterium</name>
    <dbReference type="NCBI Taxonomy" id="2855610"/>
    <lineage>
        <taxon>Bacteria</taxon>
        <taxon>Bacteria division CSSED10-310</taxon>
    </lineage>
</organism>
<dbReference type="InterPro" id="IPR000644">
    <property type="entry name" value="CBS_dom"/>
</dbReference>
<evidence type="ECO:0000313" key="4">
    <source>
        <dbReference type="Proteomes" id="UP001594351"/>
    </source>
</evidence>
<dbReference type="PROSITE" id="PS51371">
    <property type="entry name" value="CBS"/>
    <property type="match status" value="1"/>
</dbReference>
<protein>
    <submittedName>
        <fullName evidence="3">CBS domain-containing protein</fullName>
    </submittedName>
</protein>
<dbReference type="EMBL" id="JBHPBY010000033">
    <property type="protein sequence ID" value="MFC1849343.1"/>
    <property type="molecule type" value="Genomic_DNA"/>
</dbReference>
<feature type="domain" description="CBS" evidence="2">
    <location>
        <begin position="10"/>
        <end position="81"/>
    </location>
</feature>
<dbReference type="SUPFAM" id="SSF54631">
    <property type="entry name" value="CBS-domain pair"/>
    <property type="match status" value="1"/>
</dbReference>
<sequence length="184" mass="20633">MIKKKVRDLMIALGEYATISSEATIQDALIALSNAQVGLTENRHRHRAILVLNDQKQVVGKLSHWAILRSLEPKWLNDDDVESLTRSGLGQEFIDSLRQKYALIPASLERLCLEAAHVKVKEAMVPTQEKIDENSLLMEAIHELVLSRAQSILVTRGEKVIGILRLADVFEEIACTIRNSSLKN</sequence>
<dbReference type="Gene3D" id="3.10.580.10">
    <property type="entry name" value="CBS-domain"/>
    <property type="match status" value="1"/>
</dbReference>
<accession>A0ABV6YTC3</accession>
<evidence type="ECO:0000256" key="1">
    <source>
        <dbReference type="PROSITE-ProRule" id="PRU00703"/>
    </source>
</evidence>
<dbReference type="Proteomes" id="UP001594351">
    <property type="component" value="Unassembled WGS sequence"/>
</dbReference>
<dbReference type="InterPro" id="IPR046342">
    <property type="entry name" value="CBS_dom_sf"/>
</dbReference>